<sequence length="446" mass="50192">MSPTPTTARAPILRPRISEVAAEISRNAKILEDYIMSQGLPYPSFAVDGPPAFPLPPALTPEIEKLHSARYQLLSTSKLMYDLIAGPTELNQWNVLGFHDTSSLQVIYDFKIAQSVPETGDISFEDLSSKIGIPVTKLRQVLRYAMTNHVFFEPRDGYVAHTASSFLLSNENLPPSAWIGICVDEFVHAGANASKNLQNFPMSDDIRESAFATSPMFDGKGYFEYISTYPEKSNRFGLSMSQWSSGVGLKAESLIKGYNWGKLPKGATIVDVGGATGFVCVEIAKAHPSLNFLIQDLSLPSLETGREKLARDNPDLVGNFQYREHNFFNEQPDKGAEVYFLRFIFHDWPDKYVLQILRNLVPALKNGSKIIVSDFIVPPPNSMHPWEERRARATDLLMFELFNSYERREADWRRLFAEADQKLRVDGFQKMDGSLLGIIETTYVDE</sequence>
<dbReference type="AlphaFoldDB" id="A0AAN8S0B8"/>
<dbReference type="Gene3D" id="1.10.10.10">
    <property type="entry name" value="Winged helix-like DNA-binding domain superfamily/Winged helix DNA-binding domain"/>
    <property type="match status" value="1"/>
</dbReference>
<dbReference type="Pfam" id="PF00891">
    <property type="entry name" value="Methyltransf_2"/>
    <property type="match status" value="1"/>
</dbReference>
<evidence type="ECO:0000313" key="6">
    <source>
        <dbReference type="Proteomes" id="UP001307849"/>
    </source>
</evidence>
<evidence type="ECO:0000256" key="3">
    <source>
        <dbReference type="ARBA" id="ARBA00022691"/>
    </source>
</evidence>
<name>A0AAN8S0B8_9PEZI</name>
<protein>
    <recommendedName>
        <fullName evidence="4">O-methyltransferase C-terminal domain-containing protein</fullName>
    </recommendedName>
</protein>
<accession>A0AAN8S0B8</accession>
<dbReference type="GO" id="GO:0008171">
    <property type="term" value="F:O-methyltransferase activity"/>
    <property type="evidence" value="ECO:0007669"/>
    <property type="project" value="InterPro"/>
</dbReference>
<dbReference type="InterPro" id="IPR036390">
    <property type="entry name" value="WH_DNA-bd_sf"/>
</dbReference>
<evidence type="ECO:0000259" key="4">
    <source>
        <dbReference type="Pfam" id="PF00891"/>
    </source>
</evidence>
<organism evidence="5 6">
    <name type="scientific">Arthrobotrys conoides</name>
    <dbReference type="NCBI Taxonomy" id="74498"/>
    <lineage>
        <taxon>Eukaryota</taxon>
        <taxon>Fungi</taxon>
        <taxon>Dikarya</taxon>
        <taxon>Ascomycota</taxon>
        <taxon>Pezizomycotina</taxon>
        <taxon>Orbiliomycetes</taxon>
        <taxon>Orbiliales</taxon>
        <taxon>Orbiliaceae</taxon>
        <taxon>Arthrobotrys</taxon>
    </lineage>
</organism>
<dbReference type="GO" id="GO:0032259">
    <property type="term" value="P:methylation"/>
    <property type="evidence" value="ECO:0007669"/>
    <property type="project" value="UniProtKB-KW"/>
</dbReference>
<dbReference type="InterPro" id="IPR001077">
    <property type="entry name" value="COMT_C"/>
</dbReference>
<keyword evidence="2" id="KW-0808">Transferase</keyword>
<proteinExistence type="predicted"/>
<dbReference type="CDD" id="cd02440">
    <property type="entry name" value="AdoMet_MTases"/>
    <property type="match status" value="1"/>
</dbReference>
<dbReference type="PROSITE" id="PS51683">
    <property type="entry name" value="SAM_OMT_II"/>
    <property type="match status" value="1"/>
</dbReference>
<dbReference type="InterPro" id="IPR029063">
    <property type="entry name" value="SAM-dependent_MTases_sf"/>
</dbReference>
<evidence type="ECO:0000256" key="2">
    <source>
        <dbReference type="ARBA" id="ARBA00022679"/>
    </source>
</evidence>
<evidence type="ECO:0000313" key="5">
    <source>
        <dbReference type="EMBL" id="KAK6516241.1"/>
    </source>
</evidence>
<keyword evidence="1" id="KW-0489">Methyltransferase</keyword>
<keyword evidence="6" id="KW-1185">Reference proteome</keyword>
<dbReference type="EMBL" id="JAVHJM010000003">
    <property type="protein sequence ID" value="KAK6516241.1"/>
    <property type="molecule type" value="Genomic_DNA"/>
</dbReference>
<dbReference type="SUPFAM" id="SSF53335">
    <property type="entry name" value="S-adenosyl-L-methionine-dependent methyltransferases"/>
    <property type="match status" value="1"/>
</dbReference>
<dbReference type="Proteomes" id="UP001307849">
    <property type="component" value="Unassembled WGS sequence"/>
</dbReference>
<reference evidence="5 6" key="1">
    <citation type="submission" date="2019-10" db="EMBL/GenBank/DDBJ databases">
        <authorList>
            <person name="Palmer J.M."/>
        </authorList>
    </citation>
    <scope>NUCLEOTIDE SEQUENCE [LARGE SCALE GENOMIC DNA]</scope>
    <source>
        <strain evidence="5 6">TWF506</strain>
    </source>
</reference>
<feature type="domain" description="O-methyltransferase C-terminal" evidence="4">
    <location>
        <begin position="219"/>
        <end position="419"/>
    </location>
</feature>
<gene>
    <name evidence="5" type="ORF">TWF506_006150</name>
</gene>
<dbReference type="PANTHER" id="PTHR43712:SF5">
    <property type="entry name" value="O-METHYLTRANSFERASE ASQN-RELATED"/>
    <property type="match status" value="1"/>
</dbReference>
<dbReference type="Gene3D" id="3.40.50.150">
    <property type="entry name" value="Vaccinia Virus protein VP39"/>
    <property type="match status" value="1"/>
</dbReference>
<dbReference type="InterPro" id="IPR016461">
    <property type="entry name" value="COMT-like"/>
</dbReference>
<comment type="caution">
    <text evidence="5">The sequence shown here is derived from an EMBL/GenBank/DDBJ whole genome shotgun (WGS) entry which is preliminary data.</text>
</comment>
<keyword evidence="3" id="KW-0949">S-adenosyl-L-methionine</keyword>
<dbReference type="SUPFAM" id="SSF46785">
    <property type="entry name" value="Winged helix' DNA-binding domain"/>
    <property type="match status" value="1"/>
</dbReference>
<dbReference type="PANTHER" id="PTHR43712">
    <property type="entry name" value="PUTATIVE (AFU_ORTHOLOGUE AFUA_4G14580)-RELATED"/>
    <property type="match status" value="1"/>
</dbReference>
<evidence type="ECO:0000256" key="1">
    <source>
        <dbReference type="ARBA" id="ARBA00022603"/>
    </source>
</evidence>
<dbReference type="InterPro" id="IPR036388">
    <property type="entry name" value="WH-like_DNA-bd_sf"/>
</dbReference>